<evidence type="ECO:0000256" key="2">
    <source>
        <dbReference type="ARBA" id="ARBA00022516"/>
    </source>
</evidence>
<dbReference type="GO" id="GO:0042761">
    <property type="term" value="P:very long-chain fatty acid biosynthetic process"/>
    <property type="evidence" value="ECO:0007669"/>
    <property type="project" value="TreeGrafter"/>
</dbReference>
<proteinExistence type="inferred from homology"/>
<dbReference type="Pfam" id="PF01151">
    <property type="entry name" value="ELO"/>
    <property type="match status" value="1"/>
</dbReference>
<evidence type="ECO:0000256" key="5">
    <source>
        <dbReference type="ARBA" id="ARBA00022832"/>
    </source>
</evidence>
<dbReference type="InterPro" id="IPR002076">
    <property type="entry name" value="ELO_fam"/>
</dbReference>
<evidence type="ECO:0000256" key="8">
    <source>
        <dbReference type="ARBA" id="ARBA00023136"/>
    </source>
</evidence>
<comment type="subcellular location">
    <subcellularLocation>
        <location evidence="1">Membrane</location>
        <topology evidence="1">Multi-pass membrane protein</topology>
    </subcellularLocation>
</comment>
<feature type="transmembrane region" description="Helical" evidence="10">
    <location>
        <begin position="62"/>
        <end position="82"/>
    </location>
</feature>
<dbReference type="AlphaFoldDB" id="A0A672L7D1"/>
<organism evidence="11 12">
    <name type="scientific">Sinocyclocheilus grahami</name>
    <name type="common">Dianchi golden-line fish</name>
    <name type="synonym">Barbus grahami</name>
    <dbReference type="NCBI Taxonomy" id="75366"/>
    <lineage>
        <taxon>Eukaryota</taxon>
        <taxon>Metazoa</taxon>
        <taxon>Chordata</taxon>
        <taxon>Craniata</taxon>
        <taxon>Vertebrata</taxon>
        <taxon>Euteleostomi</taxon>
        <taxon>Actinopterygii</taxon>
        <taxon>Neopterygii</taxon>
        <taxon>Teleostei</taxon>
        <taxon>Ostariophysi</taxon>
        <taxon>Cypriniformes</taxon>
        <taxon>Cyprinidae</taxon>
        <taxon>Cyprininae</taxon>
        <taxon>Sinocyclocheilus</taxon>
    </lineage>
</organism>
<dbReference type="GO" id="GO:0009922">
    <property type="term" value="F:fatty acid elongase activity"/>
    <property type="evidence" value="ECO:0007669"/>
    <property type="project" value="UniProtKB-EC"/>
</dbReference>
<dbReference type="Proteomes" id="UP000472262">
    <property type="component" value="Unassembled WGS sequence"/>
</dbReference>
<name>A0A672L7D1_SINGR</name>
<dbReference type="EC" id="2.3.1.199" evidence="10"/>
<dbReference type="GO" id="GO:0005789">
    <property type="term" value="C:endoplasmic reticulum membrane"/>
    <property type="evidence" value="ECO:0007669"/>
    <property type="project" value="TreeGrafter"/>
</dbReference>
<dbReference type="OMA" id="YIVYEVS"/>
<keyword evidence="3 10" id="KW-0808">Transferase</keyword>
<keyword evidence="4 10" id="KW-0812">Transmembrane</keyword>
<dbReference type="GO" id="GO:0019367">
    <property type="term" value="P:fatty acid elongation, saturated fatty acid"/>
    <property type="evidence" value="ECO:0007669"/>
    <property type="project" value="TreeGrafter"/>
</dbReference>
<evidence type="ECO:0000256" key="1">
    <source>
        <dbReference type="ARBA" id="ARBA00004141"/>
    </source>
</evidence>
<comment type="caution">
    <text evidence="10">Lacks conserved residue(s) required for the propagation of feature annotation.</text>
</comment>
<keyword evidence="2 10" id="KW-0444">Lipid biosynthesis</keyword>
<keyword evidence="7 10" id="KW-0443">Lipid metabolism</keyword>
<evidence type="ECO:0000256" key="4">
    <source>
        <dbReference type="ARBA" id="ARBA00022692"/>
    </source>
</evidence>
<dbReference type="GO" id="GO:0034625">
    <property type="term" value="P:fatty acid elongation, monounsaturated fatty acid"/>
    <property type="evidence" value="ECO:0007669"/>
    <property type="project" value="TreeGrafter"/>
</dbReference>
<evidence type="ECO:0000256" key="9">
    <source>
        <dbReference type="ARBA" id="ARBA00023160"/>
    </source>
</evidence>
<evidence type="ECO:0000256" key="3">
    <source>
        <dbReference type="ARBA" id="ARBA00022679"/>
    </source>
</evidence>
<evidence type="ECO:0000313" key="12">
    <source>
        <dbReference type="Proteomes" id="UP000472262"/>
    </source>
</evidence>
<dbReference type="GO" id="GO:0034626">
    <property type="term" value="P:fatty acid elongation, polyunsaturated fatty acid"/>
    <property type="evidence" value="ECO:0007669"/>
    <property type="project" value="TreeGrafter"/>
</dbReference>
<dbReference type="GO" id="GO:0030148">
    <property type="term" value="P:sphingolipid biosynthetic process"/>
    <property type="evidence" value="ECO:0007669"/>
    <property type="project" value="TreeGrafter"/>
</dbReference>
<keyword evidence="12" id="KW-1185">Reference proteome</keyword>
<dbReference type="PANTHER" id="PTHR11157:SF19">
    <property type="entry name" value="ELONGATION OF VERY LONG CHAIN FATTY ACIDS PROTEIN 1"/>
    <property type="match status" value="1"/>
</dbReference>
<dbReference type="Ensembl" id="ENSSGRT00000019760.1">
    <property type="protein sequence ID" value="ENSSGRP00000018285.1"/>
    <property type="gene ID" value="ENSSGRG00000011107.1"/>
</dbReference>
<evidence type="ECO:0000256" key="7">
    <source>
        <dbReference type="ARBA" id="ARBA00023098"/>
    </source>
</evidence>
<comment type="catalytic activity">
    <reaction evidence="10">
        <text>a very-long-chain acyl-CoA + malonyl-CoA + H(+) = a very-long-chain 3-oxoacyl-CoA + CO2 + CoA</text>
        <dbReference type="Rhea" id="RHEA:32727"/>
        <dbReference type="ChEBI" id="CHEBI:15378"/>
        <dbReference type="ChEBI" id="CHEBI:16526"/>
        <dbReference type="ChEBI" id="CHEBI:57287"/>
        <dbReference type="ChEBI" id="CHEBI:57384"/>
        <dbReference type="ChEBI" id="CHEBI:90725"/>
        <dbReference type="ChEBI" id="CHEBI:90736"/>
        <dbReference type="EC" id="2.3.1.199"/>
    </reaction>
</comment>
<keyword evidence="9 10" id="KW-0275">Fatty acid biosynthesis</keyword>
<keyword evidence="8 10" id="KW-0472">Membrane</keyword>
<evidence type="ECO:0000256" key="6">
    <source>
        <dbReference type="ARBA" id="ARBA00022989"/>
    </source>
</evidence>
<dbReference type="PANTHER" id="PTHR11157">
    <property type="entry name" value="FATTY ACID ACYL TRANSFERASE-RELATED"/>
    <property type="match status" value="1"/>
</dbReference>
<feature type="transmembrane region" description="Helical" evidence="10">
    <location>
        <begin position="26"/>
        <end position="50"/>
    </location>
</feature>
<sequence length="92" mass="10655">NVVKSVFAEPVVNYNIWLKYPRLKDYLLMGSPVSMSAILLAYLFFALYAGPKFMANRKPFQLKEAMIIYNLSLVGLSAYIVYEVSVRRCWFC</sequence>
<keyword evidence="6 10" id="KW-1133">Transmembrane helix</keyword>
<accession>A0A672L7D1</accession>
<keyword evidence="5 10" id="KW-0276">Fatty acid metabolism</keyword>
<reference evidence="11" key="1">
    <citation type="submission" date="2025-08" db="UniProtKB">
        <authorList>
            <consortium name="Ensembl"/>
        </authorList>
    </citation>
    <scope>IDENTIFICATION</scope>
</reference>
<protein>
    <recommendedName>
        <fullName evidence="10">Elongation of very long chain fatty acids protein</fullName>
        <ecNumber evidence="10">2.3.1.199</ecNumber>
    </recommendedName>
    <alternativeName>
        <fullName evidence="10">Very-long-chain 3-oxoacyl-CoA synthase</fullName>
    </alternativeName>
</protein>
<reference evidence="11" key="2">
    <citation type="submission" date="2025-09" db="UniProtKB">
        <authorList>
            <consortium name="Ensembl"/>
        </authorList>
    </citation>
    <scope>IDENTIFICATION</scope>
</reference>
<dbReference type="InParanoid" id="A0A672L7D1"/>
<evidence type="ECO:0000313" key="11">
    <source>
        <dbReference type="Ensembl" id="ENSSGRP00000018285.1"/>
    </source>
</evidence>
<evidence type="ECO:0000256" key="10">
    <source>
        <dbReference type="RuleBase" id="RU361115"/>
    </source>
</evidence>
<comment type="similarity">
    <text evidence="10">Belongs to the ELO family.</text>
</comment>